<evidence type="ECO:0000313" key="2">
    <source>
        <dbReference type="EMBL" id="PJA46298.1"/>
    </source>
</evidence>
<evidence type="ECO:0000256" key="1">
    <source>
        <dbReference type="SAM" id="Phobius"/>
    </source>
</evidence>
<dbReference type="EMBL" id="PFWS01000063">
    <property type="protein sequence ID" value="PJA46298.1"/>
    <property type="molecule type" value="Genomic_DNA"/>
</dbReference>
<name>A0A2M7XEK1_9BACT</name>
<protein>
    <submittedName>
        <fullName evidence="2">Uncharacterized protein</fullName>
    </submittedName>
</protein>
<sequence length="118" mass="13616">MSRQKRRGRSWLRLWRFCSVEGGSHPVSWVLDLHSGVADLKNAGIGTKWSKDLLPLGHPLELIYVSISDCLLNRIPGGSVVQTVFFYMNKLFRQLIYKKKIMFVYNSIAICLDLWISM</sequence>
<organism evidence="2 3">
    <name type="scientific">Candidatus Uhrbacteria bacterium CG_4_9_14_3_um_filter_36_7</name>
    <dbReference type="NCBI Taxonomy" id="1975033"/>
    <lineage>
        <taxon>Bacteria</taxon>
        <taxon>Candidatus Uhriibacteriota</taxon>
    </lineage>
</organism>
<keyword evidence="1" id="KW-1133">Transmembrane helix</keyword>
<proteinExistence type="predicted"/>
<keyword evidence="1" id="KW-0472">Membrane</keyword>
<keyword evidence="1" id="KW-0812">Transmembrane</keyword>
<feature type="transmembrane region" description="Helical" evidence="1">
    <location>
        <begin position="101"/>
        <end position="117"/>
    </location>
</feature>
<dbReference type="AlphaFoldDB" id="A0A2M7XEK1"/>
<dbReference type="Proteomes" id="UP000229749">
    <property type="component" value="Unassembled WGS sequence"/>
</dbReference>
<gene>
    <name evidence="2" type="ORF">CO172_03915</name>
</gene>
<accession>A0A2M7XEK1</accession>
<reference evidence="3" key="1">
    <citation type="submission" date="2017-09" db="EMBL/GenBank/DDBJ databases">
        <title>Depth-based differentiation of microbial function through sediment-hosted aquifers and enrichment of novel symbionts in the deep terrestrial subsurface.</title>
        <authorList>
            <person name="Probst A.J."/>
            <person name="Ladd B."/>
            <person name="Jarett J.K."/>
            <person name="Geller-Mcgrath D.E."/>
            <person name="Sieber C.M.K."/>
            <person name="Emerson J.B."/>
            <person name="Anantharaman K."/>
            <person name="Thomas B.C."/>
            <person name="Malmstrom R."/>
            <person name="Stieglmeier M."/>
            <person name="Klingl A."/>
            <person name="Woyke T."/>
            <person name="Ryan C.M."/>
            <person name="Banfield J.F."/>
        </authorList>
    </citation>
    <scope>NUCLEOTIDE SEQUENCE [LARGE SCALE GENOMIC DNA]</scope>
</reference>
<comment type="caution">
    <text evidence="2">The sequence shown here is derived from an EMBL/GenBank/DDBJ whole genome shotgun (WGS) entry which is preliminary data.</text>
</comment>
<evidence type="ECO:0000313" key="3">
    <source>
        <dbReference type="Proteomes" id="UP000229749"/>
    </source>
</evidence>